<sequence length="319" mass="37202">MTNTNLNIEKHYLTVNGAKQGLIMESTDEESPVLLFLHGGPGSPIYPIMEDRKVTLSSLFTVCYWEQRGAGLSYVQKEQQQTISLEQLVEDAKVITEYLIKKYKKERIYIMGHSWGTMLGAFTVKKYPQLYEAYIGVSQIGYGLDSEREIYQFILKESKKRNDQKAIKEIESVDFNSNYYKNQSYNTVRMKYINKYGGGFVKEGYSLMKNLKNTFSCKMYTWKEKLNTVKGGFVSYQQLGETLAKTDLKQEVTEFQIPIFIFQGKNDYMTTYQEAEKWYREIKAPFKQFITFEDSAHSPFLEETDAFLSHLQEKVLKPE</sequence>
<gene>
    <name evidence="4" type="ORF">AZF04_04420</name>
</gene>
<evidence type="ECO:0000256" key="2">
    <source>
        <dbReference type="ARBA" id="ARBA00022801"/>
    </source>
</evidence>
<evidence type="ECO:0000313" key="5">
    <source>
        <dbReference type="Proteomes" id="UP000075806"/>
    </source>
</evidence>
<dbReference type="RefSeq" id="WP_061948362.1">
    <property type="nucleotide sequence ID" value="NZ_LTAO01000012.1"/>
</dbReference>
<dbReference type="GO" id="GO:0006508">
    <property type="term" value="P:proteolysis"/>
    <property type="evidence" value="ECO:0007669"/>
    <property type="project" value="InterPro"/>
</dbReference>
<dbReference type="AlphaFoldDB" id="A0A161PGV9"/>
<evidence type="ECO:0000313" key="4">
    <source>
        <dbReference type="EMBL" id="KYG32024.1"/>
    </source>
</evidence>
<dbReference type="SUPFAM" id="SSF53474">
    <property type="entry name" value="alpha/beta-Hydrolases"/>
    <property type="match status" value="1"/>
</dbReference>
<dbReference type="EMBL" id="LTAO01000012">
    <property type="protein sequence ID" value="KYG32024.1"/>
    <property type="molecule type" value="Genomic_DNA"/>
</dbReference>
<dbReference type="PRINTS" id="PR00793">
    <property type="entry name" value="PROAMNOPTASE"/>
</dbReference>
<comment type="similarity">
    <text evidence="1">Belongs to the peptidase S33 family.</text>
</comment>
<proteinExistence type="inferred from homology"/>
<dbReference type="PANTHER" id="PTHR12277">
    <property type="entry name" value="ALPHA/BETA HYDROLASE DOMAIN-CONTAINING PROTEIN"/>
    <property type="match status" value="1"/>
</dbReference>
<evidence type="ECO:0000256" key="1">
    <source>
        <dbReference type="ARBA" id="ARBA00010088"/>
    </source>
</evidence>
<dbReference type="InterPro" id="IPR002410">
    <property type="entry name" value="Peptidase_S33"/>
</dbReference>
<dbReference type="PANTHER" id="PTHR12277:SF81">
    <property type="entry name" value="PROTEIN ABHD13"/>
    <property type="match status" value="1"/>
</dbReference>
<evidence type="ECO:0000259" key="3">
    <source>
        <dbReference type="Pfam" id="PF00561"/>
    </source>
</evidence>
<comment type="caution">
    <text evidence="4">The sequence shown here is derived from an EMBL/GenBank/DDBJ whole genome shotgun (WGS) entry which is preliminary data.</text>
</comment>
<reference evidence="4" key="1">
    <citation type="submission" date="2016-02" db="EMBL/GenBank/DDBJ databases">
        <title>Genome sequence of Bacillus trypoxylicola KCTC 13244(T).</title>
        <authorList>
            <person name="Jeong H."/>
            <person name="Park S.-H."/>
            <person name="Choi S.-K."/>
        </authorList>
    </citation>
    <scope>NUCLEOTIDE SEQUENCE [LARGE SCALE GENOMIC DNA]</scope>
    <source>
        <strain evidence="4">KCTC 13244</strain>
    </source>
</reference>
<feature type="domain" description="AB hydrolase-1" evidence="3">
    <location>
        <begin position="32"/>
        <end position="303"/>
    </location>
</feature>
<keyword evidence="5" id="KW-1185">Reference proteome</keyword>
<organism evidence="4 5">
    <name type="scientific">Alkalihalobacillus trypoxylicola</name>
    <dbReference type="NCBI Taxonomy" id="519424"/>
    <lineage>
        <taxon>Bacteria</taxon>
        <taxon>Bacillati</taxon>
        <taxon>Bacillota</taxon>
        <taxon>Bacilli</taxon>
        <taxon>Bacillales</taxon>
        <taxon>Bacillaceae</taxon>
        <taxon>Alkalihalobacillus</taxon>
    </lineage>
</organism>
<dbReference type="InterPro" id="IPR029058">
    <property type="entry name" value="AB_hydrolase_fold"/>
</dbReference>
<dbReference type="GO" id="GO:0004177">
    <property type="term" value="F:aminopeptidase activity"/>
    <property type="evidence" value="ECO:0007669"/>
    <property type="project" value="UniProtKB-EC"/>
</dbReference>
<dbReference type="InterPro" id="IPR000073">
    <property type="entry name" value="AB_hydrolase_1"/>
</dbReference>
<dbReference type="Pfam" id="PF00561">
    <property type="entry name" value="Abhydrolase_1"/>
    <property type="match status" value="1"/>
</dbReference>
<protein>
    <recommendedName>
        <fullName evidence="3">AB hydrolase-1 domain-containing protein</fullName>
    </recommendedName>
</protein>
<accession>A0A161PGV9</accession>
<dbReference type="Proteomes" id="UP000075806">
    <property type="component" value="Unassembled WGS sequence"/>
</dbReference>
<dbReference type="OrthoDB" id="53505at2"/>
<name>A0A161PGV9_9BACI</name>
<dbReference type="Gene3D" id="3.40.50.1820">
    <property type="entry name" value="alpha/beta hydrolase"/>
    <property type="match status" value="1"/>
</dbReference>
<dbReference type="STRING" id="519424.AZF04_04420"/>
<keyword evidence="2" id="KW-0378">Hydrolase</keyword>